<feature type="region of interest" description="Disordered" evidence="1">
    <location>
        <begin position="1"/>
        <end position="22"/>
    </location>
</feature>
<dbReference type="RefSeq" id="XP_003672515.1">
    <property type="nucleotide sequence ID" value="XM_003672467.1"/>
</dbReference>
<dbReference type="STRING" id="1071378.G0WHL1"/>
<dbReference type="eggNOG" id="KOG2330">
    <property type="taxonomic scope" value="Eukaryota"/>
</dbReference>
<feature type="compositionally biased region" description="Basic residues" evidence="1">
    <location>
        <begin position="1"/>
        <end position="13"/>
    </location>
</feature>
<sequence length="465" mass="53574">MARKTRRTHHKKNTINGTATQDNDEKLKLLQLIDSRKQTSTIVTSNNKVKKHVKENSPISNISKEQLEKQFSSLLKKFEIPNNDNKTKSDITSSTKIASKQQKQQQQQLVAQSTSLQIGMQSKEPISKSKLRKIMKPSLSKLKTLTSHPELIQWYDCDAPYPYLLTSIKSSKNIIPVPSHWQLKREYLSGRSTLLTKKPFQLPDIIRQTDIESMRSTLPSTSLEDDDTTRLKQTMRQKVQPKLNSLDIDYKKLYDTFFKLGAHWKPPYMLPYGDLYYENRNMNDELEWSQIRKEKLPGVISAELRQIMNLQEGQLPPWYMKMQTNNNSNNSGAGSELELPPGYPGFKIAGINWDITNLKGETYGKLVTSKQKANDYKLFGQVVDFTDNLKEQDDEVHEREEEPEDNGEKQKVQNDILTPLGEVQIDKAAIKEIKTAPDVEKDETTTRQLYRVLKEDTANPGRFKL</sequence>
<dbReference type="OrthoDB" id="10260794at2759"/>
<evidence type="ECO:0000259" key="2">
    <source>
        <dbReference type="SMART" id="SM00581"/>
    </source>
</evidence>
<dbReference type="Proteomes" id="UP000000689">
    <property type="component" value="Chromosome 11"/>
</dbReference>
<organism evidence="3 4">
    <name type="scientific">Naumovozyma dairenensis (strain ATCC 10597 / BCRC 20456 / CBS 421 / NBRC 0211 / NRRL Y-12639)</name>
    <name type="common">Saccharomyces dairenensis</name>
    <dbReference type="NCBI Taxonomy" id="1071378"/>
    <lineage>
        <taxon>Eukaryota</taxon>
        <taxon>Fungi</taxon>
        <taxon>Dikarya</taxon>
        <taxon>Ascomycota</taxon>
        <taxon>Saccharomycotina</taxon>
        <taxon>Saccharomycetes</taxon>
        <taxon>Saccharomycetales</taxon>
        <taxon>Saccharomycetaceae</taxon>
        <taxon>Naumovozyma</taxon>
    </lineage>
</organism>
<evidence type="ECO:0000313" key="4">
    <source>
        <dbReference type="Proteomes" id="UP000000689"/>
    </source>
</evidence>
<evidence type="ECO:0000256" key="1">
    <source>
        <dbReference type="SAM" id="MobiDB-lite"/>
    </source>
</evidence>
<name>G0WHL1_NAUDC</name>
<feature type="region of interest" description="Disordered" evidence="1">
    <location>
        <begin position="392"/>
        <end position="416"/>
    </location>
</feature>
<dbReference type="AlphaFoldDB" id="G0WHL1"/>
<gene>
    <name evidence="3" type="primary">NDAI0K00810</name>
    <name evidence="3" type="ordered locus">NDAI_0K00810</name>
</gene>
<dbReference type="Pfam" id="PF04037">
    <property type="entry name" value="DUF382"/>
    <property type="match status" value="1"/>
</dbReference>
<evidence type="ECO:0000313" key="3">
    <source>
        <dbReference type="EMBL" id="CCD27272.1"/>
    </source>
</evidence>
<dbReference type="InterPro" id="IPR006568">
    <property type="entry name" value="PSP_pro-rich"/>
</dbReference>
<dbReference type="KEGG" id="ndi:NDAI_0K00810"/>
<accession>G0WHL1</accession>
<dbReference type="GeneID" id="11497560"/>
<dbReference type="InterPro" id="IPR052584">
    <property type="entry name" value="U2_snRNP_Complex_Component"/>
</dbReference>
<feature type="domain" description="PSP proline-rich" evidence="2">
    <location>
        <begin position="292"/>
        <end position="357"/>
    </location>
</feature>
<dbReference type="HOGENOM" id="CLU_014435_2_1_1"/>
<dbReference type="OMA" id="IEWFDCD"/>
<dbReference type="Pfam" id="PF04046">
    <property type="entry name" value="PSP"/>
    <property type="match status" value="1"/>
</dbReference>
<protein>
    <recommendedName>
        <fullName evidence="2">PSP proline-rich domain-containing protein</fullName>
    </recommendedName>
</protein>
<feature type="region of interest" description="Disordered" evidence="1">
    <location>
        <begin position="82"/>
        <end position="108"/>
    </location>
</feature>
<feature type="compositionally biased region" description="Low complexity" evidence="1">
    <location>
        <begin position="92"/>
        <end position="108"/>
    </location>
</feature>
<dbReference type="EMBL" id="HE580277">
    <property type="protein sequence ID" value="CCD27272.1"/>
    <property type="molecule type" value="Genomic_DNA"/>
</dbReference>
<dbReference type="InterPro" id="IPR007180">
    <property type="entry name" value="DUF382"/>
</dbReference>
<keyword evidence="4" id="KW-1185">Reference proteome</keyword>
<dbReference type="PANTHER" id="PTHR12785">
    <property type="entry name" value="SPLICING FACTOR 3B"/>
    <property type="match status" value="1"/>
</dbReference>
<dbReference type="GO" id="GO:0005686">
    <property type="term" value="C:U2 snRNP"/>
    <property type="evidence" value="ECO:0007669"/>
    <property type="project" value="EnsemblFungi"/>
</dbReference>
<proteinExistence type="predicted"/>
<dbReference type="SMART" id="SM00581">
    <property type="entry name" value="PSP"/>
    <property type="match status" value="1"/>
</dbReference>
<reference evidence="3 4" key="1">
    <citation type="journal article" date="2011" name="Proc. Natl. Acad. Sci. U.S.A.">
        <title>Evolutionary erosion of yeast sex chromosomes by mating-type switching accidents.</title>
        <authorList>
            <person name="Gordon J.L."/>
            <person name="Armisen D."/>
            <person name="Proux-Wera E."/>
            <person name="Oheigeartaigh S.S."/>
            <person name="Byrne K.P."/>
            <person name="Wolfe K.H."/>
        </authorList>
    </citation>
    <scope>NUCLEOTIDE SEQUENCE [LARGE SCALE GENOMIC DNA]</scope>
    <source>
        <strain evidence="4">ATCC 10597 / BCRC 20456 / CBS 421 / NBRC 0211 / NRRL Y-12639</strain>
    </source>
</reference>
<feature type="compositionally biased region" description="Basic and acidic residues" evidence="1">
    <location>
        <begin position="392"/>
        <end position="412"/>
    </location>
</feature>
<dbReference type="GO" id="GO:0000974">
    <property type="term" value="C:Prp19 complex"/>
    <property type="evidence" value="ECO:0007669"/>
    <property type="project" value="EnsemblFungi"/>
</dbReference>
<dbReference type="GO" id="GO:0071004">
    <property type="term" value="C:U2-type prespliceosome"/>
    <property type="evidence" value="ECO:0007669"/>
    <property type="project" value="EnsemblFungi"/>
</dbReference>
<dbReference type="PANTHER" id="PTHR12785:SF6">
    <property type="entry name" value="SPLICING FACTOR 3B SUBUNIT 2"/>
    <property type="match status" value="1"/>
</dbReference>
<dbReference type="GO" id="GO:0000245">
    <property type="term" value="P:spliceosomal complex assembly"/>
    <property type="evidence" value="ECO:0007669"/>
    <property type="project" value="EnsemblFungi"/>
</dbReference>